<dbReference type="InterPro" id="IPR029044">
    <property type="entry name" value="Nucleotide-diphossugar_trans"/>
</dbReference>
<dbReference type="SUPFAM" id="SSF53448">
    <property type="entry name" value="Nucleotide-diphospho-sugar transferases"/>
    <property type="match status" value="1"/>
</dbReference>
<dbReference type="RefSeq" id="WP_379690509.1">
    <property type="nucleotide sequence ID" value="NZ_JBHMEX010000043.1"/>
</dbReference>
<dbReference type="CDD" id="cd00761">
    <property type="entry name" value="Glyco_tranf_GTA_type"/>
    <property type="match status" value="1"/>
</dbReference>
<organism evidence="2 3">
    <name type="scientific">Flavobacterium branchiarum</name>
    <dbReference type="NCBI Taxonomy" id="1114870"/>
    <lineage>
        <taxon>Bacteria</taxon>
        <taxon>Pseudomonadati</taxon>
        <taxon>Bacteroidota</taxon>
        <taxon>Flavobacteriia</taxon>
        <taxon>Flavobacteriales</taxon>
        <taxon>Flavobacteriaceae</taxon>
        <taxon>Flavobacterium</taxon>
    </lineage>
</organism>
<keyword evidence="3" id="KW-1185">Reference proteome</keyword>
<protein>
    <submittedName>
        <fullName evidence="2">Glycosyltransferase family A protein</fullName>
        <ecNumber evidence="2">2.4.-.-</ecNumber>
    </submittedName>
</protein>
<accession>A0ABV5FNR1</accession>
<gene>
    <name evidence="2" type="ORF">ACFFUQ_14255</name>
</gene>
<dbReference type="Pfam" id="PF00535">
    <property type="entry name" value="Glycos_transf_2"/>
    <property type="match status" value="1"/>
</dbReference>
<comment type="caution">
    <text evidence="2">The sequence shown here is derived from an EMBL/GenBank/DDBJ whole genome shotgun (WGS) entry which is preliminary data.</text>
</comment>
<evidence type="ECO:0000313" key="2">
    <source>
        <dbReference type="EMBL" id="MFB9065184.1"/>
    </source>
</evidence>
<keyword evidence="2" id="KW-0808">Transferase</keyword>
<dbReference type="Gene3D" id="3.90.550.10">
    <property type="entry name" value="Spore Coat Polysaccharide Biosynthesis Protein SpsA, Chain A"/>
    <property type="match status" value="1"/>
</dbReference>
<reference evidence="2 3" key="1">
    <citation type="submission" date="2024-09" db="EMBL/GenBank/DDBJ databases">
        <authorList>
            <person name="Sun Q."/>
            <person name="Mori K."/>
        </authorList>
    </citation>
    <scope>NUCLEOTIDE SEQUENCE [LARGE SCALE GENOMIC DNA]</scope>
    <source>
        <strain evidence="2 3">CECT 7908</strain>
    </source>
</reference>
<dbReference type="Proteomes" id="UP001589589">
    <property type="component" value="Unassembled WGS sequence"/>
</dbReference>
<name>A0ABV5FNR1_9FLAO</name>
<dbReference type="GO" id="GO:0016757">
    <property type="term" value="F:glycosyltransferase activity"/>
    <property type="evidence" value="ECO:0007669"/>
    <property type="project" value="UniProtKB-KW"/>
</dbReference>
<evidence type="ECO:0000313" key="3">
    <source>
        <dbReference type="Proteomes" id="UP001589589"/>
    </source>
</evidence>
<evidence type="ECO:0000259" key="1">
    <source>
        <dbReference type="Pfam" id="PF00535"/>
    </source>
</evidence>
<dbReference type="InterPro" id="IPR001173">
    <property type="entry name" value="Glyco_trans_2-like"/>
</dbReference>
<dbReference type="EMBL" id="JBHMEX010000043">
    <property type="protein sequence ID" value="MFB9065184.1"/>
    <property type="molecule type" value="Genomic_DNA"/>
</dbReference>
<keyword evidence="2" id="KW-0328">Glycosyltransferase</keyword>
<sequence length="321" mass="37402">MRVGQNPEKKESRQLVYKKHRIIIPVFIPQSEDHYYKESLDVFKYCIESLIRTIDTNNTAITILNNNSNDEVQCLIESYLDKKVIDKYVKYVENKGKVYAILQEARASYEEFLTIADADVFFLNNWQSEIQNVFEKFKEVGVVGLTPDPNMAFYCNNSIFSSEYFKIKNGKIVADTDLELFENSIGNADLYVTKKRNWKAEHYYLEKDGIRVVVGANHFASTYRKRIFEKLPFQKPIYVFPGGELNFLDIPIDKLGYHRVSLPKAFAYHMGNTIDQNLDLSILKNDRLIDGKKADARNPTIIVPYFLKGYFVRLIRKCSFI</sequence>
<feature type="domain" description="Glycosyltransferase 2-like" evidence="1">
    <location>
        <begin position="36"/>
        <end position="151"/>
    </location>
</feature>
<proteinExistence type="predicted"/>
<dbReference type="EC" id="2.4.-.-" evidence="2"/>